<feature type="transmembrane region" description="Helical" evidence="1">
    <location>
        <begin position="41"/>
        <end position="60"/>
    </location>
</feature>
<dbReference type="AlphaFoldDB" id="A0AAX0SA64"/>
<accession>A0AAX0SA64</accession>
<dbReference type="Proteomes" id="UP000220106">
    <property type="component" value="Unassembled WGS sequence"/>
</dbReference>
<proteinExistence type="predicted"/>
<evidence type="ECO:0000313" key="2">
    <source>
        <dbReference type="EMBL" id="PEJ37649.1"/>
    </source>
</evidence>
<protein>
    <submittedName>
        <fullName evidence="2">Uncharacterized protein</fullName>
    </submittedName>
</protein>
<dbReference type="EMBL" id="NUEQ01000004">
    <property type="protein sequence ID" value="PEJ37649.1"/>
    <property type="molecule type" value="Genomic_DNA"/>
</dbReference>
<evidence type="ECO:0000256" key="1">
    <source>
        <dbReference type="SAM" id="Phobius"/>
    </source>
</evidence>
<organism evidence="2 3">
    <name type="scientific">Peribacillus butanolivorans</name>
    <dbReference type="NCBI Taxonomy" id="421767"/>
    <lineage>
        <taxon>Bacteria</taxon>
        <taxon>Bacillati</taxon>
        <taxon>Bacillota</taxon>
        <taxon>Bacilli</taxon>
        <taxon>Bacillales</taxon>
        <taxon>Bacillaceae</taxon>
        <taxon>Peribacillus</taxon>
    </lineage>
</organism>
<keyword evidence="1" id="KW-0472">Membrane</keyword>
<name>A0AAX0SA64_9BACI</name>
<gene>
    <name evidence="2" type="ORF">CN689_01775</name>
</gene>
<evidence type="ECO:0000313" key="3">
    <source>
        <dbReference type="Proteomes" id="UP000220106"/>
    </source>
</evidence>
<comment type="caution">
    <text evidence="2">The sequence shown here is derived from an EMBL/GenBank/DDBJ whole genome shotgun (WGS) entry which is preliminary data.</text>
</comment>
<reference evidence="2 3" key="1">
    <citation type="submission" date="2017-09" db="EMBL/GenBank/DDBJ databases">
        <title>Large-scale bioinformatics analysis of Bacillus genomes uncovers conserved roles of natural products in bacterial physiology.</title>
        <authorList>
            <consortium name="Agbiome Team Llc"/>
            <person name="Bleich R.M."/>
            <person name="Kirk G.J."/>
            <person name="Santa Maria K.C."/>
            <person name="Allen S.E."/>
            <person name="Farag S."/>
            <person name="Shank E.A."/>
            <person name="Bowers A."/>
        </authorList>
    </citation>
    <scope>NUCLEOTIDE SEQUENCE [LARGE SCALE GENOMIC DNA]</scope>
    <source>
        <strain evidence="2 3">AFS003229</strain>
    </source>
</reference>
<keyword evidence="1" id="KW-1133">Transmembrane helix</keyword>
<sequence>MLHLYLKKNKLLHGGVLTATAPSFSFIAVTTTHWRPFIPPAAAATAASAIMAMSSLAAAFGKLLNFLHYFFKHIFHLFSSFLALTVLLL</sequence>
<feature type="transmembrane region" description="Helical" evidence="1">
    <location>
        <begin position="12"/>
        <end position="29"/>
    </location>
</feature>
<keyword evidence="1" id="KW-0812">Transmembrane</keyword>